<evidence type="ECO:0008006" key="3">
    <source>
        <dbReference type="Google" id="ProtNLM"/>
    </source>
</evidence>
<dbReference type="RefSeq" id="WP_354270275.1">
    <property type="nucleotide sequence ID" value="NZ_JBEPTQ010000002.1"/>
</dbReference>
<organism evidence="1 2">
    <name type="scientific">Bradyrhizobium japonicum</name>
    <dbReference type="NCBI Taxonomy" id="375"/>
    <lineage>
        <taxon>Bacteria</taxon>
        <taxon>Pseudomonadati</taxon>
        <taxon>Pseudomonadota</taxon>
        <taxon>Alphaproteobacteria</taxon>
        <taxon>Hyphomicrobiales</taxon>
        <taxon>Nitrobacteraceae</taxon>
        <taxon>Bradyrhizobium</taxon>
    </lineage>
</organism>
<dbReference type="EMBL" id="JBEPTQ010000002">
    <property type="protein sequence ID" value="MET4722019.1"/>
    <property type="molecule type" value="Genomic_DNA"/>
</dbReference>
<evidence type="ECO:0000313" key="1">
    <source>
        <dbReference type="EMBL" id="MET4722019.1"/>
    </source>
</evidence>
<keyword evidence="2" id="KW-1185">Reference proteome</keyword>
<dbReference type="Proteomes" id="UP001549291">
    <property type="component" value="Unassembled WGS sequence"/>
</dbReference>
<name>A0ABV2S0N2_BRAJP</name>
<protein>
    <recommendedName>
        <fullName evidence="3">DUF768 domain-containing protein</fullName>
    </recommendedName>
</protein>
<sequence>MSEKAREFIDFWAENSIHAAEQQGTLGASQDVAELTRRLIEGAKGQGISEADLRAAIGDIAAYIEELLRAANRAESERRTPT</sequence>
<accession>A0ABV2S0N2</accession>
<gene>
    <name evidence="1" type="ORF">ABIF63_006125</name>
</gene>
<reference evidence="1 2" key="1">
    <citation type="submission" date="2024-06" db="EMBL/GenBank/DDBJ databases">
        <title>Genomic Encyclopedia of Type Strains, Phase V (KMG-V): Genome sequencing to study the core and pangenomes of soil and plant-associated prokaryotes.</title>
        <authorList>
            <person name="Whitman W."/>
        </authorList>
    </citation>
    <scope>NUCLEOTIDE SEQUENCE [LARGE SCALE GENOMIC DNA]</scope>
    <source>
        <strain evidence="1 2">USDA 160</strain>
    </source>
</reference>
<evidence type="ECO:0000313" key="2">
    <source>
        <dbReference type="Proteomes" id="UP001549291"/>
    </source>
</evidence>
<proteinExistence type="predicted"/>
<comment type="caution">
    <text evidence="1">The sequence shown here is derived from an EMBL/GenBank/DDBJ whole genome shotgun (WGS) entry which is preliminary data.</text>
</comment>